<evidence type="ECO:0000313" key="3">
    <source>
        <dbReference type="Proteomes" id="UP000608662"/>
    </source>
</evidence>
<feature type="domain" description="Transcription regulator PadR N-terminal" evidence="1">
    <location>
        <begin position="28"/>
        <end position="86"/>
    </location>
</feature>
<dbReference type="InterPro" id="IPR036388">
    <property type="entry name" value="WH-like_DNA-bd_sf"/>
</dbReference>
<dbReference type="OrthoDB" id="262522at2157"/>
<dbReference type="EMBL" id="WOYG01000001">
    <property type="protein sequence ID" value="NLV10701.1"/>
    <property type="molecule type" value="Genomic_DNA"/>
</dbReference>
<dbReference type="Gene3D" id="1.10.10.10">
    <property type="entry name" value="Winged helix-like DNA-binding domain superfamily/Winged helix DNA-binding domain"/>
    <property type="match status" value="1"/>
</dbReference>
<dbReference type="Pfam" id="PF03551">
    <property type="entry name" value="PadR"/>
    <property type="match status" value="1"/>
</dbReference>
<gene>
    <name evidence="2" type="ORF">GOC74_12280</name>
</gene>
<dbReference type="InterPro" id="IPR036390">
    <property type="entry name" value="WH_DNA-bd_sf"/>
</dbReference>
<dbReference type="Proteomes" id="UP000608662">
    <property type="component" value="Unassembled WGS sequence"/>
</dbReference>
<accession>A0A847UHH0</accession>
<name>A0A847UHH0_9EURY</name>
<dbReference type="SUPFAM" id="SSF46785">
    <property type="entry name" value="Winged helix' DNA-binding domain"/>
    <property type="match status" value="1"/>
</dbReference>
<organism evidence="2 3">
    <name type="scientific">Halomicrobium mukohataei</name>
    <dbReference type="NCBI Taxonomy" id="57705"/>
    <lineage>
        <taxon>Archaea</taxon>
        <taxon>Methanobacteriati</taxon>
        <taxon>Methanobacteriota</taxon>
        <taxon>Stenosarchaea group</taxon>
        <taxon>Halobacteria</taxon>
        <taxon>Halobacteriales</taxon>
        <taxon>Haloarculaceae</taxon>
        <taxon>Halomicrobium</taxon>
    </lineage>
</organism>
<proteinExistence type="predicted"/>
<dbReference type="InterPro" id="IPR005149">
    <property type="entry name" value="Tscrpt_reg_PadR_N"/>
</dbReference>
<keyword evidence="2" id="KW-0238">DNA-binding</keyword>
<dbReference type="GO" id="GO:0003677">
    <property type="term" value="F:DNA binding"/>
    <property type="evidence" value="ECO:0007669"/>
    <property type="project" value="UniProtKB-KW"/>
</dbReference>
<dbReference type="AlphaFoldDB" id="A0A847UHH0"/>
<protein>
    <submittedName>
        <fullName evidence="2">DNA-binding protein</fullName>
    </submittedName>
</protein>
<evidence type="ECO:0000313" key="2">
    <source>
        <dbReference type="EMBL" id="NLV10701.1"/>
    </source>
</evidence>
<comment type="caution">
    <text evidence="2">The sequence shown here is derived from an EMBL/GenBank/DDBJ whole genome shotgun (WGS) entry which is preliminary data.</text>
</comment>
<evidence type="ECO:0000259" key="1">
    <source>
        <dbReference type="Pfam" id="PF03551"/>
    </source>
</evidence>
<dbReference type="RefSeq" id="WP_170094372.1">
    <property type="nucleotide sequence ID" value="NZ_WOYG01000001.1"/>
</dbReference>
<sequence>MTTWFDRTGFQRDLLHAVAALEADDELPYGLALKEWLGERYSDPVNHSRLYQNLDALTEDGLIQVEAVDDRTNAYRLTDAGRDAFEAHVESVAAISGREADAEPTARADGGDGA</sequence>
<reference evidence="2" key="1">
    <citation type="submission" date="2019-12" db="EMBL/GenBank/DDBJ databases">
        <title>Whole-genome sequence of Halomicrobium mukohataei pws1.</title>
        <authorList>
            <person name="Verma D.K."/>
            <person name="Gopal K."/>
            <person name="Prasad E.S."/>
        </authorList>
    </citation>
    <scope>NUCLEOTIDE SEQUENCE</scope>
    <source>
        <strain evidence="2">Pws1</strain>
    </source>
</reference>